<dbReference type="GO" id="GO:0004140">
    <property type="term" value="F:dephospho-CoA kinase activity"/>
    <property type="evidence" value="ECO:0007669"/>
    <property type="project" value="TreeGrafter"/>
</dbReference>
<dbReference type="KEGG" id="som:SOMG_04575"/>
<dbReference type="InterPro" id="IPR014729">
    <property type="entry name" value="Rossmann-like_a/b/a_fold"/>
</dbReference>
<keyword evidence="3" id="KW-1185">Reference proteome</keyword>
<dbReference type="AlphaFoldDB" id="A0AAE9WI84"/>
<evidence type="ECO:0000313" key="2">
    <source>
        <dbReference type="EMBL" id="WBW74843.1"/>
    </source>
</evidence>
<dbReference type="GO" id="GO:0016779">
    <property type="term" value="F:nucleotidyltransferase activity"/>
    <property type="evidence" value="ECO:0007669"/>
    <property type="project" value="UniProtKB-KW"/>
</dbReference>
<dbReference type="RefSeq" id="XP_056039086.1">
    <property type="nucleotide sequence ID" value="XM_056183357.1"/>
</dbReference>
<dbReference type="PANTHER" id="PTHR10695:SF46">
    <property type="entry name" value="BIFUNCTIONAL COENZYME A SYNTHASE-RELATED"/>
    <property type="match status" value="1"/>
</dbReference>
<name>A0AAE9WI84_9SCHI</name>
<dbReference type="Pfam" id="PF01467">
    <property type="entry name" value="CTP_transf_like"/>
    <property type="match status" value="1"/>
</dbReference>
<dbReference type="GO" id="GO:0015937">
    <property type="term" value="P:coenzyme A biosynthetic process"/>
    <property type="evidence" value="ECO:0007669"/>
    <property type="project" value="TreeGrafter"/>
</dbReference>
<dbReference type="EMBL" id="CP115613">
    <property type="protein sequence ID" value="WBW74843.1"/>
    <property type="molecule type" value="Genomic_DNA"/>
</dbReference>
<dbReference type="InterPro" id="IPR004821">
    <property type="entry name" value="Cyt_trans-like"/>
</dbReference>
<organism evidence="2 3">
    <name type="scientific">Schizosaccharomyces osmophilus</name>
    <dbReference type="NCBI Taxonomy" id="2545709"/>
    <lineage>
        <taxon>Eukaryota</taxon>
        <taxon>Fungi</taxon>
        <taxon>Dikarya</taxon>
        <taxon>Ascomycota</taxon>
        <taxon>Taphrinomycotina</taxon>
        <taxon>Schizosaccharomycetes</taxon>
        <taxon>Schizosaccharomycetales</taxon>
        <taxon>Schizosaccharomycetaceae</taxon>
        <taxon>Schizosaccharomyces</taxon>
    </lineage>
</organism>
<dbReference type="SUPFAM" id="SSF52374">
    <property type="entry name" value="Nucleotidylyl transferase"/>
    <property type="match status" value="1"/>
</dbReference>
<reference evidence="2 3" key="1">
    <citation type="journal article" date="2023" name="G3 (Bethesda)">
        <title>A high-quality reference genome for the fission yeast Schizosaccharomyces osmophilus.</title>
        <authorList>
            <person name="Jia G.S."/>
            <person name="Zhang W.C."/>
            <person name="Liang Y."/>
            <person name="Liu X.H."/>
            <person name="Rhind N."/>
            <person name="Pidoux A."/>
            <person name="Brysch-Herzberg M."/>
            <person name="Du L.L."/>
        </authorList>
    </citation>
    <scope>NUCLEOTIDE SEQUENCE [LARGE SCALE GENOMIC DNA]</scope>
    <source>
        <strain evidence="2 3">CBS 15793</strain>
    </source>
</reference>
<gene>
    <name evidence="2" type="primary">cab4</name>
    <name evidence="2" type="ORF">SOMG_04575</name>
</gene>
<dbReference type="Gene3D" id="3.40.50.620">
    <property type="entry name" value="HUPs"/>
    <property type="match status" value="1"/>
</dbReference>
<sequence length="310" mass="35092">MGKNTLIAIRVPNLQTISKYLSTVTKIVERLSEDRNNRLYIWVCSPELNEERNERIFSSLTKALSELYLCSITTKDPTIFNVVPTVVLFEDWSGYSINELSNLCDTTYCTKNYDDSISKSSTEVIHIEADELEQSKLERSFEESENQDKKITNRISAVGGTFDHLHVGHKVLLTLSAWIGIEKVYVGISGNELLLNKVERAYLENIEVRKNSVYDFLHSIKKTIQSSIVIINDPFGPTITTGEIDSLLVSQETIKGADSVQVERIKRGLPELDIYCIDLLHFAHATMPENCNPVKLSSTAIRKELAKKNF</sequence>
<dbReference type="PANTHER" id="PTHR10695">
    <property type="entry name" value="DEPHOSPHO-COA KINASE-RELATED"/>
    <property type="match status" value="1"/>
</dbReference>
<proteinExistence type="predicted"/>
<keyword evidence="2" id="KW-0808">Transferase</keyword>
<evidence type="ECO:0000259" key="1">
    <source>
        <dbReference type="Pfam" id="PF01467"/>
    </source>
</evidence>
<accession>A0AAE9WI84</accession>
<protein>
    <submittedName>
        <fullName evidence="2">Cytidylyltransferase</fullName>
    </submittedName>
</protein>
<feature type="domain" description="Cytidyltransferase-like" evidence="1">
    <location>
        <begin position="158"/>
        <end position="303"/>
    </location>
</feature>
<evidence type="ECO:0000313" key="3">
    <source>
        <dbReference type="Proteomes" id="UP001212411"/>
    </source>
</evidence>
<dbReference type="Proteomes" id="UP001212411">
    <property type="component" value="Chromosome 3"/>
</dbReference>
<keyword evidence="2" id="KW-0548">Nucleotidyltransferase</keyword>
<dbReference type="GeneID" id="80878046"/>